<dbReference type="GO" id="GO:0051536">
    <property type="term" value="F:iron-sulfur cluster binding"/>
    <property type="evidence" value="ECO:0007669"/>
    <property type="project" value="UniProtKB-KW"/>
</dbReference>
<organism evidence="5 6">
    <name type="scientific">Desulfomarina profundi</name>
    <dbReference type="NCBI Taxonomy" id="2772557"/>
    <lineage>
        <taxon>Bacteria</taxon>
        <taxon>Pseudomonadati</taxon>
        <taxon>Thermodesulfobacteriota</taxon>
        <taxon>Desulfobulbia</taxon>
        <taxon>Desulfobulbales</taxon>
        <taxon>Desulfobulbaceae</taxon>
        <taxon>Desulfomarina</taxon>
    </lineage>
</organism>
<dbReference type="Proteomes" id="UP000826725">
    <property type="component" value="Chromosome"/>
</dbReference>
<dbReference type="RefSeq" id="WP_228854447.1">
    <property type="nucleotide sequence ID" value="NZ_AP024086.1"/>
</dbReference>
<keyword evidence="1" id="KW-0479">Metal-binding</keyword>
<dbReference type="Pfam" id="PF13237">
    <property type="entry name" value="Fer4_10"/>
    <property type="match status" value="1"/>
</dbReference>
<evidence type="ECO:0000313" key="5">
    <source>
        <dbReference type="EMBL" id="BCL62045.1"/>
    </source>
</evidence>
<dbReference type="AlphaFoldDB" id="A0A8D5JQ60"/>
<keyword evidence="2" id="KW-0408">Iron</keyword>
<accession>A0A8D5JQ60</accession>
<evidence type="ECO:0000259" key="4">
    <source>
        <dbReference type="PROSITE" id="PS51379"/>
    </source>
</evidence>
<evidence type="ECO:0000256" key="2">
    <source>
        <dbReference type="ARBA" id="ARBA00023004"/>
    </source>
</evidence>
<dbReference type="GO" id="GO:0046872">
    <property type="term" value="F:metal ion binding"/>
    <property type="evidence" value="ECO:0007669"/>
    <property type="project" value="UniProtKB-KW"/>
</dbReference>
<dbReference type="PROSITE" id="PS51379">
    <property type="entry name" value="4FE4S_FER_2"/>
    <property type="match status" value="2"/>
</dbReference>
<evidence type="ECO:0000256" key="3">
    <source>
        <dbReference type="ARBA" id="ARBA00023014"/>
    </source>
</evidence>
<sequence>MKTDKQLADPFLGKRIVRYDKWLKEGQISASSKVIPVSESLSGQQWVLPTEQVREILGNADSVAVQNCACRSHYSRCDKPLDVCFLLNSVGDKFVSSGKARYVSPAEITEILKKANENGLVHLALYMPDHEIFALCSCCPCCCHELQIVRLTGRKDLMVRSEYVAVTDFEICVHCGECVERCFFKARIYDEKEMKYNFQTCLGCGLCVEICPVGATTMVLRDS</sequence>
<name>A0A8D5JQ60_9BACT</name>
<keyword evidence="6" id="KW-1185">Reference proteome</keyword>
<keyword evidence="3" id="KW-0411">Iron-sulfur</keyword>
<dbReference type="InterPro" id="IPR017900">
    <property type="entry name" value="4Fe4S_Fe_S_CS"/>
</dbReference>
<dbReference type="EMBL" id="AP024086">
    <property type="protein sequence ID" value="BCL62045.1"/>
    <property type="molecule type" value="Genomic_DNA"/>
</dbReference>
<dbReference type="KEGG" id="dbk:DGMP_27380"/>
<dbReference type="PROSITE" id="PS00198">
    <property type="entry name" value="4FE4S_FER_1"/>
    <property type="match status" value="1"/>
</dbReference>
<feature type="domain" description="4Fe-4S ferredoxin-type" evidence="4">
    <location>
        <begin position="163"/>
        <end position="191"/>
    </location>
</feature>
<evidence type="ECO:0000313" key="6">
    <source>
        <dbReference type="Proteomes" id="UP000826725"/>
    </source>
</evidence>
<proteinExistence type="predicted"/>
<evidence type="ECO:0000256" key="1">
    <source>
        <dbReference type="ARBA" id="ARBA00022723"/>
    </source>
</evidence>
<feature type="domain" description="4Fe-4S ferredoxin-type" evidence="4">
    <location>
        <begin position="192"/>
        <end position="221"/>
    </location>
</feature>
<dbReference type="InterPro" id="IPR017896">
    <property type="entry name" value="4Fe4S_Fe-S-bd"/>
</dbReference>
<protein>
    <recommendedName>
        <fullName evidence="4">4Fe-4S ferredoxin-type domain-containing protein</fullName>
    </recommendedName>
</protein>
<gene>
    <name evidence="5" type="ORF">DGMP_27380</name>
</gene>
<reference evidence="5" key="1">
    <citation type="submission" date="2020-09" db="EMBL/GenBank/DDBJ databases">
        <title>Desulfogranum mesoprofundum gen. nov., sp. nov., a novel mesophilic, sulfate-reducing chemolithoautotroph isolated from a deep-sea hydrothermal vent chimney in the Suiyo Seamount.</title>
        <authorList>
            <person name="Hashimoto Y."/>
            <person name="Nakagawa S."/>
        </authorList>
    </citation>
    <scope>NUCLEOTIDE SEQUENCE</scope>
    <source>
        <strain evidence="5">KT2</strain>
    </source>
</reference>